<proteinExistence type="inferred from homology"/>
<evidence type="ECO:0000256" key="3">
    <source>
        <dbReference type="ARBA" id="ARBA00022448"/>
    </source>
</evidence>
<dbReference type="PhylomeDB" id="Q2RWB1"/>
<protein>
    <submittedName>
        <fullName evidence="11">Binding-protein-dependent transport systems inner membrane component</fullName>
    </submittedName>
</protein>
<keyword evidence="6" id="KW-0029">Amino-acid transport</keyword>
<dbReference type="GO" id="GO:0006865">
    <property type="term" value="P:amino acid transport"/>
    <property type="evidence" value="ECO:0007669"/>
    <property type="project" value="UniProtKB-KW"/>
</dbReference>
<gene>
    <name evidence="11" type="ordered locus">Rru_A0780</name>
</gene>
<keyword evidence="12" id="KW-1185">Reference proteome</keyword>
<keyword evidence="7 9" id="KW-1133">Transmembrane helix</keyword>
<dbReference type="SUPFAM" id="SSF161098">
    <property type="entry name" value="MetI-like"/>
    <property type="match status" value="1"/>
</dbReference>
<feature type="transmembrane region" description="Helical" evidence="9">
    <location>
        <begin position="128"/>
        <end position="148"/>
    </location>
</feature>
<evidence type="ECO:0000256" key="7">
    <source>
        <dbReference type="ARBA" id="ARBA00022989"/>
    </source>
</evidence>
<dbReference type="AlphaFoldDB" id="Q2RWB1"/>
<evidence type="ECO:0000256" key="2">
    <source>
        <dbReference type="ARBA" id="ARBA00010072"/>
    </source>
</evidence>
<dbReference type="GO" id="GO:0022857">
    <property type="term" value="F:transmembrane transporter activity"/>
    <property type="evidence" value="ECO:0007669"/>
    <property type="project" value="InterPro"/>
</dbReference>
<evidence type="ECO:0000256" key="4">
    <source>
        <dbReference type="ARBA" id="ARBA00022475"/>
    </source>
</evidence>
<feature type="transmembrane region" description="Helical" evidence="9">
    <location>
        <begin position="86"/>
        <end position="107"/>
    </location>
</feature>
<dbReference type="STRING" id="269796.Rru_A0780"/>
<evidence type="ECO:0000259" key="10">
    <source>
        <dbReference type="PROSITE" id="PS50928"/>
    </source>
</evidence>
<evidence type="ECO:0000313" key="11">
    <source>
        <dbReference type="EMBL" id="ABC21584.1"/>
    </source>
</evidence>
<evidence type="ECO:0000256" key="5">
    <source>
        <dbReference type="ARBA" id="ARBA00022692"/>
    </source>
</evidence>
<dbReference type="PATRIC" id="fig|269796.9.peg.833"/>
<dbReference type="HOGENOM" id="CLU_019602_8_0_5"/>
<evidence type="ECO:0000313" key="12">
    <source>
        <dbReference type="Proteomes" id="UP000001929"/>
    </source>
</evidence>
<keyword evidence="8 9" id="KW-0472">Membrane</keyword>
<dbReference type="CDD" id="cd06261">
    <property type="entry name" value="TM_PBP2"/>
    <property type="match status" value="1"/>
</dbReference>
<dbReference type="KEGG" id="rru:Rru_A0780"/>
<accession>Q2RWB1</accession>
<reference evidence="11 12" key="1">
    <citation type="journal article" date="2011" name="Stand. Genomic Sci.">
        <title>Complete genome sequence of Rhodospirillum rubrum type strain (S1).</title>
        <authorList>
            <person name="Munk A.C."/>
            <person name="Copeland A."/>
            <person name="Lucas S."/>
            <person name="Lapidus A."/>
            <person name="Del Rio T.G."/>
            <person name="Barry K."/>
            <person name="Detter J.C."/>
            <person name="Hammon N."/>
            <person name="Israni S."/>
            <person name="Pitluck S."/>
            <person name="Brettin T."/>
            <person name="Bruce D."/>
            <person name="Han C."/>
            <person name="Tapia R."/>
            <person name="Gilna P."/>
            <person name="Schmutz J."/>
            <person name="Larimer F."/>
            <person name="Land M."/>
            <person name="Kyrpides N.C."/>
            <person name="Mavromatis K."/>
            <person name="Richardson P."/>
            <person name="Rohde M."/>
            <person name="Goker M."/>
            <person name="Klenk H.P."/>
            <person name="Zhang Y."/>
            <person name="Roberts G.P."/>
            <person name="Reslewic S."/>
            <person name="Schwartz D.C."/>
        </authorList>
    </citation>
    <scope>NUCLEOTIDE SEQUENCE [LARGE SCALE GENOMIC DNA]</scope>
    <source>
        <strain evidence="12">ATCC 11170 / ATH 1.1.1 / DSM 467 / LMG 4362 / NCIMB 8255 / S1</strain>
    </source>
</reference>
<dbReference type="InterPro" id="IPR043429">
    <property type="entry name" value="ArtM/GltK/GlnP/TcyL/YhdX-like"/>
</dbReference>
<dbReference type="Proteomes" id="UP000001929">
    <property type="component" value="Chromosome"/>
</dbReference>
<dbReference type="EnsemblBacteria" id="ABC21584">
    <property type="protein sequence ID" value="ABC21584"/>
    <property type="gene ID" value="Rru_A0780"/>
</dbReference>
<dbReference type="PANTHER" id="PTHR30614">
    <property type="entry name" value="MEMBRANE COMPONENT OF AMINO ACID ABC TRANSPORTER"/>
    <property type="match status" value="1"/>
</dbReference>
<evidence type="ECO:0000256" key="9">
    <source>
        <dbReference type="RuleBase" id="RU363032"/>
    </source>
</evidence>
<organism evidence="11 12">
    <name type="scientific">Rhodospirillum rubrum (strain ATCC 11170 / ATH 1.1.1 / DSM 467 / LMG 4362 / NCIMB 8255 / S1)</name>
    <dbReference type="NCBI Taxonomy" id="269796"/>
    <lineage>
        <taxon>Bacteria</taxon>
        <taxon>Pseudomonadati</taxon>
        <taxon>Pseudomonadota</taxon>
        <taxon>Alphaproteobacteria</taxon>
        <taxon>Rhodospirillales</taxon>
        <taxon>Rhodospirillaceae</taxon>
        <taxon>Rhodospirillum</taxon>
    </lineage>
</organism>
<feature type="transmembrane region" description="Helical" evidence="9">
    <location>
        <begin position="168"/>
        <end position="194"/>
    </location>
</feature>
<dbReference type="Pfam" id="PF00528">
    <property type="entry name" value="BPD_transp_1"/>
    <property type="match status" value="1"/>
</dbReference>
<comment type="similarity">
    <text evidence="2">Belongs to the binding-protein-dependent transport system permease family. HisMQ subfamily.</text>
</comment>
<dbReference type="InterPro" id="IPR000515">
    <property type="entry name" value="MetI-like"/>
</dbReference>
<keyword evidence="4" id="KW-1003">Cell membrane</keyword>
<dbReference type="EMBL" id="CP000230">
    <property type="protein sequence ID" value="ABC21584.1"/>
    <property type="molecule type" value="Genomic_DNA"/>
</dbReference>
<dbReference type="InterPro" id="IPR035906">
    <property type="entry name" value="MetI-like_sf"/>
</dbReference>
<dbReference type="GO" id="GO:0043190">
    <property type="term" value="C:ATP-binding cassette (ABC) transporter complex"/>
    <property type="evidence" value="ECO:0007669"/>
    <property type="project" value="InterPro"/>
</dbReference>
<feature type="transmembrane region" description="Helical" evidence="9">
    <location>
        <begin position="301"/>
        <end position="323"/>
    </location>
</feature>
<feature type="transmembrane region" description="Helical" evidence="9">
    <location>
        <begin position="21"/>
        <end position="39"/>
    </location>
</feature>
<feature type="domain" description="ABC transmembrane type-1" evidence="10">
    <location>
        <begin position="86"/>
        <end position="376"/>
    </location>
</feature>
<dbReference type="Gene3D" id="1.10.3720.10">
    <property type="entry name" value="MetI-like"/>
    <property type="match status" value="1"/>
</dbReference>
<name>Q2RWB1_RHORT</name>
<keyword evidence="5 9" id="KW-0812">Transmembrane</keyword>
<feature type="transmembrane region" description="Helical" evidence="9">
    <location>
        <begin position="215"/>
        <end position="237"/>
    </location>
</feature>
<sequence>MRALGRKITWILAAWWGERPLSQLAVLLGVFALFSVLGANTVDNLGRLGITVGFGYLDHPANFEIGESLVAYTSGDSYARALGVGILNTALVSIIGCLLATLLGVALGIGRLSANLLISRAVQLYVEVIRNTPLLLQLFFWSATIHALPGPRQAFEPLTGVFLTNRGLYMPALAMDGAAVFSLLLLGGGALAGVVRILVHERRHGPMERAAKTALLGAVAVLLLGVLALCLGGAVSVEPPRLGGFNITGGWVLSPEFLALLVGLVINASAVICEIVRSGIEAVPEGQWEAARSLGLTRGRTLRLVVLPQALRVVIPLMTSSYLSLTKNSSLAVAIGFPDLVSVVNTSANQTGHVFEAIALMMAVYLTISLTVSAALNFYNHRLSLGR</sequence>
<dbReference type="PANTHER" id="PTHR30614:SF37">
    <property type="entry name" value="AMINO-ACID ABC TRANSPORTER PERMEASE PROTEIN YHDX-RELATED"/>
    <property type="match status" value="1"/>
</dbReference>
<evidence type="ECO:0000256" key="1">
    <source>
        <dbReference type="ARBA" id="ARBA00004429"/>
    </source>
</evidence>
<dbReference type="InterPro" id="IPR010065">
    <property type="entry name" value="AA_ABC_transptr_permease_3TM"/>
</dbReference>
<dbReference type="eggNOG" id="COG4597">
    <property type="taxonomic scope" value="Bacteria"/>
</dbReference>
<evidence type="ECO:0000256" key="8">
    <source>
        <dbReference type="ARBA" id="ARBA00023136"/>
    </source>
</evidence>
<dbReference type="NCBIfam" id="TIGR01726">
    <property type="entry name" value="HEQRo_perm_3TM"/>
    <property type="match status" value="1"/>
</dbReference>
<feature type="transmembrane region" description="Helical" evidence="9">
    <location>
        <begin position="357"/>
        <end position="379"/>
    </location>
</feature>
<feature type="transmembrane region" description="Helical" evidence="9">
    <location>
        <begin position="257"/>
        <end position="280"/>
    </location>
</feature>
<dbReference type="PROSITE" id="PS50928">
    <property type="entry name" value="ABC_TM1"/>
    <property type="match status" value="1"/>
</dbReference>
<evidence type="ECO:0000256" key="6">
    <source>
        <dbReference type="ARBA" id="ARBA00022970"/>
    </source>
</evidence>
<comment type="subcellular location">
    <subcellularLocation>
        <location evidence="1">Cell inner membrane</location>
        <topology evidence="1">Multi-pass membrane protein</topology>
    </subcellularLocation>
    <subcellularLocation>
        <location evidence="9">Cell membrane</location>
        <topology evidence="9">Multi-pass membrane protein</topology>
    </subcellularLocation>
</comment>
<keyword evidence="3 9" id="KW-0813">Transport</keyword>